<organism evidence="1 2">
    <name type="scientific">Cinchona calisaya</name>
    <dbReference type="NCBI Taxonomy" id="153742"/>
    <lineage>
        <taxon>Eukaryota</taxon>
        <taxon>Viridiplantae</taxon>
        <taxon>Streptophyta</taxon>
        <taxon>Embryophyta</taxon>
        <taxon>Tracheophyta</taxon>
        <taxon>Spermatophyta</taxon>
        <taxon>Magnoliopsida</taxon>
        <taxon>eudicotyledons</taxon>
        <taxon>Gunneridae</taxon>
        <taxon>Pentapetalae</taxon>
        <taxon>asterids</taxon>
        <taxon>lamiids</taxon>
        <taxon>Gentianales</taxon>
        <taxon>Rubiaceae</taxon>
        <taxon>Cinchonoideae</taxon>
        <taxon>Cinchoneae</taxon>
        <taxon>Cinchona</taxon>
    </lineage>
</organism>
<sequence length="107" mass="12307">MKSRSGETDVQLVKSLETKIAATKARIEVLKRMENIAETENPVEILDYLDLYQDENPTVIELPREALDSHCVADFPNGRFVGCEDDEISANFGDWDRMCGEWHENFR</sequence>
<evidence type="ECO:0000313" key="1">
    <source>
        <dbReference type="EMBL" id="KAL3527959.1"/>
    </source>
</evidence>
<dbReference type="EMBL" id="JBJUIK010000005">
    <property type="protein sequence ID" value="KAL3527959.1"/>
    <property type="molecule type" value="Genomic_DNA"/>
</dbReference>
<dbReference type="Proteomes" id="UP001630127">
    <property type="component" value="Unassembled WGS sequence"/>
</dbReference>
<gene>
    <name evidence="1" type="ORF">ACH5RR_012615</name>
</gene>
<proteinExistence type="predicted"/>
<accession>A0ABD3A9R3</accession>
<reference evidence="1 2" key="1">
    <citation type="submission" date="2024-11" db="EMBL/GenBank/DDBJ databases">
        <title>A near-complete genome assembly of Cinchona calisaya.</title>
        <authorList>
            <person name="Lian D.C."/>
            <person name="Zhao X.W."/>
            <person name="Wei L."/>
        </authorList>
    </citation>
    <scope>NUCLEOTIDE SEQUENCE [LARGE SCALE GENOMIC DNA]</scope>
    <source>
        <tissue evidence="1">Nenye</tissue>
    </source>
</reference>
<protein>
    <submittedName>
        <fullName evidence="1">Uncharacterized protein</fullName>
    </submittedName>
</protein>
<comment type="caution">
    <text evidence="1">The sequence shown here is derived from an EMBL/GenBank/DDBJ whole genome shotgun (WGS) entry which is preliminary data.</text>
</comment>
<name>A0ABD3A9R3_9GENT</name>
<dbReference type="AlphaFoldDB" id="A0ABD3A9R3"/>
<keyword evidence="2" id="KW-1185">Reference proteome</keyword>
<evidence type="ECO:0000313" key="2">
    <source>
        <dbReference type="Proteomes" id="UP001630127"/>
    </source>
</evidence>